<proteinExistence type="predicted"/>
<organism evidence="1 2">
    <name type="scientific">Methylorubrum extorquens (strain ATCC 14718 / DSM 1338 / JCM 2805 / NCIMB 9133 / AM1)</name>
    <name type="common">Methylobacterium extorquens</name>
    <dbReference type="NCBI Taxonomy" id="272630"/>
    <lineage>
        <taxon>Bacteria</taxon>
        <taxon>Pseudomonadati</taxon>
        <taxon>Pseudomonadota</taxon>
        <taxon>Alphaproteobacteria</taxon>
        <taxon>Hyphomicrobiales</taxon>
        <taxon>Methylobacteriaceae</taxon>
        <taxon>Methylorubrum</taxon>
    </lineage>
</organism>
<dbReference type="KEGG" id="mea:Mex_2p1304"/>
<evidence type="ECO:0000313" key="1">
    <source>
        <dbReference type="EMBL" id="ACS44044.1"/>
    </source>
</evidence>
<sequence length="225" mass="24501">MKTLADFGFDGRAVLDHLVAASSWGSTDQAIASLAVFAHPDVVEAVGGRAVFRTMRGRRRGEIADGIMEDDNASPAEAFEFGTGFRRRPGSDVQCCHLYAASADPDAYTDLRNIFMVPQCLAKLTDSQAATLPSLHALHVLRYRASELYGYRGPSGSAAPAKPDGYDALGWADPIGAGTDAETLERRWRRRLASRRKDRVTKSVALCGWTFSDYRPDPDVVYAGN</sequence>
<accession>C5B6G2</accession>
<gene>
    <name evidence="1" type="ordered locus">MexAM1_META2p1304</name>
</gene>
<keyword evidence="1" id="KW-0614">Plasmid</keyword>
<dbReference type="Proteomes" id="UP000009081">
    <property type="component" value="Plasmid megaplasmid"/>
</dbReference>
<dbReference type="EMBL" id="CP001511">
    <property type="protein sequence ID" value="ACS44044.1"/>
    <property type="molecule type" value="Genomic_DNA"/>
</dbReference>
<geneLocation type="plasmid" evidence="1 2">
    <name>megaplasmid</name>
</geneLocation>
<evidence type="ECO:0000313" key="2">
    <source>
        <dbReference type="Proteomes" id="UP000009081"/>
    </source>
</evidence>
<dbReference type="AlphaFoldDB" id="C5B6G2"/>
<dbReference type="OrthoDB" id="8017698at2"/>
<dbReference type="HOGENOM" id="CLU_1228734_0_0_5"/>
<protein>
    <submittedName>
        <fullName evidence="1">Uncharacterized protein</fullName>
    </submittedName>
</protein>
<keyword evidence="2" id="KW-1185">Reference proteome</keyword>
<dbReference type="RefSeq" id="WP_003595946.1">
    <property type="nucleotide sequence ID" value="NC_012811.1"/>
</dbReference>
<name>C5B6G2_METEA</name>
<reference evidence="1 2" key="1">
    <citation type="journal article" date="2009" name="PLoS ONE">
        <title>Methylobacterium genome sequences: a reference blueprint to investigate microbial metabolism of C1 compounds from natural and industrial sources.</title>
        <authorList>
            <person name="Vuilleumier S."/>
            <person name="Chistoserdova L."/>
            <person name="Lee M.-C."/>
            <person name="Bringel F."/>
            <person name="Lajus A."/>
            <person name="Zhou Y."/>
            <person name="Gourion B."/>
            <person name="Barbe V."/>
            <person name="Chang J."/>
            <person name="Cruveiller S."/>
            <person name="Dossat C."/>
            <person name="Gillett W."/>
            <person name="Gruffaz C."/>
            <person name="Haugen E."/>
            <person name="Hourcade E."/>
            <person name="Levy R."/>
            <person name="Mangenot S."/>
            <person name="Muller E."/>
            <person name="Nadalig T."/>
            <person name="Pagni M."/>
            <person name="Penny C."/>
            <person name="Peyraud R."/>
            <person name="Robinson D.G."/>
            <person name="Roche D."/>
            <person name="Rouy Z."/>
            <person name="Saenampechek C."/>
            <person name="Salvignol G."/>
            <person name="Vallenet D."/>
            <person name="Wu Z."/>
            <person name="Marx C.J."/>
            <person name="Vorholt J.A."/>
            <person name="Olson M.V."/>
            <person name="Kaul R."/>
            <person name="Weissenbach J."/>
            <person name="Medigue C."/>
            <person name="Lidstrom M.E."/>
        </authorList>
    </citation>
    <scope>NUCLEOTIDE SEQUENCE [LARGE SCALE GENOMIC DNA]</scope>
    <source>
        <strain evidence="2">ATCC 14718 / DSM 1338 / JCM 2805 / NCIMB 9133 / AM1</strain>
    </source>
</reference>